<dbReference type="InterPro" id="IPR018809">
    <property type="entry name" value="DUF2406"/>
</dbReference>
<feature type="compositionally biased region" description="Low complexity" evidence="1">
    <location>
        <begin position="192"/>
        <end position="201"/>
    </location>
</feature>
<protein>
    <submittedName>
        <fullName evidence="2">Uncharacterized protein</fullName>
    </submittedName>
</protein>
<feature type="compositionally biased region" description="Polar residues" evidence="1">
    <location>
        <begin position="257"/>
        <end position="289"/>
    </location>
</feature>
<name>A0A4V6WLD8_9PEZI</name>
<feature type="region of interest" description="Disordered" evidence="1">
    <location>
        <begin position="125"/>
        <end position="149"/>
    </location>
</feature>
<feature type="compositionally biased region" description="Basic and acidic residues" evidence="1">
    <location>
        <begin position="17"/>
        <end position="43"/>
    </location>
</feature>
<evidence type="ECO:0000313" key="2">
    <source>
        <dbReference type="EMBL" id="TKA83869.1"/>
    </source>
</evidence>
<dbReference type="Proteomes" id="UP000309340">
    <property type="component" value="Unassembled WGS sequence"/>
</dbReference>
<sequence length="425" mass="45012">MDQGSLSRTRSRGISFRSDKSAGSKGKVDHTESPEDKSRRDSIWKNSSKANPNAALNELTPGALSHAYNYYLLLVFFPRIPELTMTIAVSEEAPRGILADVNVNKVLNLTEQSTLQSLREYRHKDVNGNPIVDPDLSNPTRPRLERPLDTIRSFEKAIDNGYKRRSSYMASQSYDQNGQYASRRSSYLGQDAGPSPGRHSAAGGGGGYYGGSDRRPDSYHQGPPRQRYGSRVVSDGAVPRPYGGGGGGGGQHGYHQSGDTVNTGVTNGSDSTGPWASGTDPSSENSSIDRNLAGVQGGNYNGNYNGNGNGNGGVNGGAPNGNGNGYGYGSPTIQEDRVAGPYAGGPVRAPSQQGQGQWQGQGQGQGQSQGQGQGQGQSPRRPIPLGNSGDPPIMPAAGGKLPSSARMEVEKKKGGWLKRRFSKKE</sequence>
<gene>
    <name evidence="2" type="ORF">B0A55_00140</name>
</gene>
<dbReference type="PANTHER" id="PTHR28186">
    <property type="entry name" value="MEIOTICALLY UP-REGULATED GENE 9 PROTEIN"/>
    <property type="match status" value="1"/>
</dbReference>
<feature type="compositionally biased region" description="Gly residues" evidence="1">
    <location>
        <begin position="357"/>
        <end position="375"/>
    </location>
</feature>
<organism evidence="2 3">
    <name type="scientific">Friedmanniomyces simplex</name>
    <dbReference type="NCBI Taxonomy" id="329884"/>
    <lineage>
        <taxon>Eukaryota</taxon>
        <taxon>Fungi</taxon>
        <taxon>Dikarya</taxon>
        <taxon>Ascomycota</taxon>
        <taxon>Pezizomycotina</taxon>
        <taxon>Dothideomycetes</taxon>
        <taxon>Dothideomycetidae</taxon>
        <taxon>Mycosphaerellales</taxon>
        <taxon>Teratosphaeriaceae</taxon>
        <taxon>Friedmanniomyces</taxon>
    </lineage>
</organism>
<dbReference type="Pfam" id="PF10295">
    <property type="entry name" value="DUF2406"/>
    <property type="match status" value="1"/>
</dbReference>
<dbReference type="AlphaFoldDB" id="A0A4V6WLD8"/>
<comment type="caution">
    <text evidence="2">The sequence shown here is derived from an EMBL/GenBank/DDBJ whole genome shotgun (WGS) entry which is preliminary data.</text>
</comment>
<feature type="compositionally biased region" description="Basic residues" evidence="1">
    <location>
        <begin position="414"/>
        <end position="425"/>
    </location>
</feature>
<feature type="region of interest" description="Disordered" evidence="1">
    <location>
        <begin position="168"/>
        <end position="306"/>
    </location>
</feature>
<proteinExistence type="predicted"/>
<dbReference type="PANTHER" id="PTHR28186:SF1">
    <property type="entry name" value="MEIOTICALLY UP-REGULATED GENE 9 PROTEIN"/>
    <property type="match status" value="1"/>
</dbReference>
<feature type="compositionally biased region" description="Gly residues" evidence="1">
    <location>
        <begin position="242"/>
        <end position="252"/>
    </location>
</feature>
<feature type="compositionally biased region" description="Polar residues" evidence="1">
    <location>
        <begin position="168"/>
        <end position="188"/>
    </location>
</feature>
<feature type="region of interest" description="Disordered" evidence="1">
    <location>
        <begin position="1"/>
        <end position="54"/>
    </location>
</feature>
<reference evidence="2 3" key="1">
    <citation type="submission" date="2017-03" db="EMBL/GenBank/DDBJ databases">
        <title>Genomes of endolithic fungi from Antarctica.</title>
        <authorList>
            <person name="Coleine C."/>
            <person name="Masonjones S."/>
            <person name="Stajich J.E."/>
        </authorList>
    </citation>
    <scope>NUCLEOTIDE SEQUENCE [LARGE SCALE GENOMIC DNA]</scope>
    <source>
        <strain evidence="2 3">CCFEE 5184</strain>
    </source>
</reference>
<keyword evidence="3" id="KW-1185">Reference proteome</keyword>
<accession>A0A4V6WLD8</accession>
<dbReference type="EMBL" id="NAJQ01000002">
    <property type="protein sequence ID" value="TKA83869.1"/>
    <property type="molecule type" value="Genomic_DNA"/>
</dbReference>
<dbReference type="OrthoDB" id="5330253at2759"/>
<evidence type="ECO:0000256" key="1">
    <source>
        <dbReference type="SAM" id="MobiDB-lite"/>
    </source>
</evidence>
<feature type="region of interest" description="Disordered" evidence="1">
    <location>
        <begin position="325"/>
        <end position="425"/>
    </location>
</feature>
<feature type="compositionally biased region" description="Gly residues" evidence="1">
    <location>
        <begin position="295"/>
        <end position="306"/>
    </location>
</feature>
<evidence type="ECO:0000313" key="3">
    <source>
        <dbReference type="Proteomes" id="UP000309340"/>
    </source>
</evidence>